<comment type="caution">
    <text evidence="2">The sequence shown here is derived from an EMBL/GenBank/DDBJ whole genome shotgun (WGS) entry which is preliminary data.</text>
</comment>
<evidence type="ECO:0000313" key="3">
    <source>
        <dbReference type="Proteomes" id="UP001567350"/>
    </source>
</evidence>
<evidence type="ECO:0000256" key="1">
    <source>
        <dbReference type="SAM" id="Phobius"/>
    </source>
</evidence>
<accession>A0ABV4IE16</accession>
<proteinExistence type="predicted"/>
<dbReference type="Proteomes" id="UP001567350">
    <property type="component" value="Unassembled WGS sequence"/>
</dbReference>
<reference evidence="2 3" key="1">
    <citation type="submission" date="2024-08" db="EMBL/GenBank/DDBJ databases">
        <authorList>
            <person name="Feng Z."/>
            <person name="Ronholm J."/>
        </authorList>
    </citation>
    <scope>NUCLEOTIDE SEQUENCE [LARGE SCALE GENOMIC DNA]</scope>
    <source>
        <strain evidence="2 3">4-AB0-8</strain>
    </source>
</reference>
<keyword evidence="1" id="KW-0812">Transmembrane</keyword>
<protein>
    <submittedName>
        <fullName evidence="2">Uncharacterized protein</fullName>
    </submittedName>
</protein>
<keyword evidence="1" id="KW-1133">Transmembrane helix</keyword>
<name>A0ABV4IE16_9BURK</name>
<feature type="transmembrane region" description="Helical" evidence="1">
    <location>
        <begin position="14"/>
        <end position="35"/>
    </location>
</feature>
<dbReference type="RefSeq" id="WP_370890993.1">
    <property type="nucleotide sequence ID" value="NZ_JBGJLR010000003.1"/>
</dbReference>
<dbReference type="EMBL" id="JBGJLR010000003">
    <property type="protein sequence ID" value="MEZ2738672.1"/>
    <property type="molecule type" value="Genomic_DNA"/>
</dbReference>
<organism evidence="2 3">
    <name type="scientific">Comamonas jiangduensis</name>
    <dbReference type="NCBI Taxonomy" id="1194168"/>
    <lineage>
        <taxon>Bacteria</taxon>
        <taxon>Pseudomonadati</taxon>
        <taxon>Pseudomonadota</taxon>
        <taxon>Betaproteobacteria</taxon>
        <taxon>Burkholderiales</taxon>
        <taxon>Comamonadaceae</taxon>
        <taxon>Comamonas</taxon>
    </lineage>
</organism>
<evidence type="ECO:0000313" key="2">
    <source>
        <dbReference type="EMBL" id="MEZ2738672.1"/>
    </source>
</evidence>
<sequence length="66" mass="6674">MQRGLLSYVLEDGIPALILSAIVLLSGMGYGFYVAHSRPATPVAELLPEAAAPAAPASAPAAAEKP</sequence>
<gene>
    <name evidence="2" type="ORF">ACBP88_04215</name>
</gene>
<keyword evidence="3" id="KW-1185">Reference proteome</keyword>
<keyword evidence="1" id="KW-0472">Membrane</keyword>